<name>A0A1G8K072_9GAMM</name>
<dbReference type="SMART" id="SM00244">
    <property type="entry name" value="PHB"/>
    <property type="match status" value="1"/>
</dbReference>
<dbReference type="CDD" id="cd08829">
    <property type="entry name" value="SPFH_paraslipin"/>
    <property type="match status" value="1"/>
</dbReference>
<evidence type="ECO:0000259" key="8">
    <source>
        <dbReference type="SMART" id="SM00244"/>
    </source>
</evidence>
<evidence type="ECO:0000256" key="2">
    <source>
        <dbReference type="ARBA" id="ARBA00008164"/>
    </source>
</evidence>
<protein>
    <recommendedName>
        <fullName evidence="3">Protein QmcA</fullName>
    </recommendedName>
</protein>
<dbReference type="InterPro" id="IPR018080">
    <property type="entry name" value="Band_7/stomatin-like_CS"/>
</dbReference>
<dbReference type="PANTHER" id="PTHR43327">
    <property type="entry name" value="STOMATIN-LIKE PROTEIN 2, MITOCHONDRIAL"/>
    <property type="match status" value="1"/>
</dbReference>
<organism evidence="9 10">
    <name type="scientific">Ferrimonas sediminum</name>
    <dbReference type="NCBI Taxonomy" id="718193"/>
    <lineage>
        <taxon>Bacteria</taxon>
        <taxon>Pseudomonadati</taxon>
        <taxon>Pseudomonadota</taxon>
        <taxon>Gammaproteobacteria</taxon>
        <taxon>Alteromonadales</taxon>
        <taxon>Ferrimonadaceae</taxon>
        <taxon>Ferrimonas</taxon>
    </lineage>
</organism>
<dbReference type="PRINTS" id="PR00721">
    <property type="entry name" value="STOMATIN"/>
</dbReference>
<keyword evidence="5 7" id="KW-1133">Transmembrane helix</keyword>
<dbReference type="GO" id="GO:0008233">
    <property type="term" value="F:peptidase activity"/>
    <property type="evidence" value="ECO:0007669"/>
    <property type="project" value="UniProtKB-KW"/>
</dbReference>
<dbReference type="Proteomes" id="UP000199527">
    <property type="component" value="Unassembled WGS sequence"/>
</dbReference>
<evidence type="ECO:0000256" key="7">
    <source>
        <dbReference type="SAM" id="Phobius"/>
    </source>
</evidence>
<dbReference type="InterPro" id="IPR036013">
    <property type="entry name" value="Band_7/SPFH_dom_sf"/>
</dbReference>
<evidence type="ECO:0000313" key="10">
    <source>
        <dbReference type="Proteomes" id="UP000199527"/>
    </source>
</evidence>
<dbReference type="FunFam" id="3.30.479.30:FF:000004">
    <property type="entry name" value="Putative membrane protease family, stomatin"/>
    <property type="match status" value="1"/>
</dbReference>
<evidence type="ECO:0000256" key="4">
    <source>
        <dbReference type="ARBA" id="ARBA00022692"/>
    </source>
</evidence>
<dbReference type="RefSeq" id="WP_218126880.1">
    <property type="nucleotide sequence ID" value="NZ_FNEM01000001.1"/>
</dbReference>
<comment type="similarity">
    <text evidence="2">Belongs to the band 7/mec-2 family.</text>
</comment>
<accession>A0A1G8K072</accession>
<sequence>MDIGMFIDLLGPSFIFVVFALVAVFTAVKIVPQGHEWNVERFGRFTRSLKPGLHLVVPFIDRVGHKINVMERVLDIPSQVVISRDNANVTVDGVTFIQVIDSGRAAYEVNNLENAIQNLAMTNLRTVLGSMELDEMLSRRDEINDRLLAVVDAATQPWGVKVTRIEIKDISPPMDLIESMNAQLKADRSKRAEILEAEGVKQAAILKADGEKQAAILRAEGERQAAFLEAEARERQAEAEANATTTVSNAIASGDLNAINYFIAQRYTEALADIGKSDSSKLVMLPVEGSNLAGSVAGITELIQQVRNS</sequence>
<dbReference type="GO" id="GO:0006508">
    <property type="term" value="P:proteolysis"/>
    <property type="evidence" value="ECO:0007669"/>
    <property type="project" value="UniProtKB-KW"/>
</dbReference>
<dbReference type="EMBL" id="FNEM01000001">
    <property type="protein sequence ID" value="SDI36876.1"/>
    <property type="molecule type" value="Genomic_DNA"/>
</dbReference>
<dbReference type="GO" id="GO:0005886">
    <property type="term" value="C:plasma membrane"/>
    <property type="evidence" value="ECO:0007669"/>
    <property type="project" value="UniProtKB-ARBA"/>
</dbReference>
<evidence type="ECO:0000313" key="9">
    <source>
        <dbReference type="EMBL" id="SDI36876.1"/>
    </source>
</evidence>
<evidence type="ECO:0000256" key="6">
    <source>
        <dbReference type="ARBA" id="ARBA00023136"/>
    </source>
</evidence>
<comment type="subcellular location">
    <subcellularLocation>
        <location evidence="1">Membrane</location>
        <topology evidence="1">Single-pass membrane protein</topology>
    </subcellularLocation>
</comment>
<feature type="transmembrane region" description="Helical" evidence="7">
    <location>
        <begin position="12"/>
        <end position="31"/>
    </location>
</feature>
<keyword evidence="4 7" id="KW-0812">Transmembrane</keyword>
<evidence type="ECO:0000256" key="1">
    <source>
        <dbReference type="ARBA" id="ARBA00004167"/>
    </source>
</evidence>
<feature type="domain" description="Band 7" evidence="8">
    <location>
        <begin position="26"/>
        <end position="184"/>
    </location>
</feature>
<reference evidence="10" key="1">
    <citation type="submission" date="2016-10" db="EMBL/GenBank/DDBJ databases">
        <authorList>
            <person name="Varghese N."/>
            <person name="Submissions S."/>
        </authorList>
    </citation>
    <scope>NUCLEOTIDE SEQUENCE [LARGE SCALE GENOMIC DNA]</scope>
    <source>
        <strain evidence="10">DSM 23317</strain>
    </source>
</reference>
<dbReference type="AlphaFoldDB" id="A0A1G8K072"/>
<dbReference type="SUPFAM" id="SSF117892">
    <property type="entry name" value="Band 7/SPFH domain"/>
    <property type="match status" value="1"/>
</dbReference>
<proteinExistence type="inferred from homology"/>
<dbReference type="InterPro" id="IPR001972">
    <property type="entry name" value="Stomatin_HflK_fam"/>
</dbReference>
<dbReference type="InterPro" id="IPR050710">
    <property type="entry name" value="Band7/mec-2_domain"/>
</dbReference>
<keyword evidence="9" id="KW-0645">Protease</keyword>
<keyword evidence="10" id="KW-1185">Reference proteome</keyword>
<evidence type="ECO:0000256" key="5">
    <source>
        <dbReference type="ARBA" id="ARBA00022989"/>
    </source>
</evidence>
<dbReference type="PANTHER" id="PTHR43327:SF10">
    <property type="entry name" value="STOMATIN-LIKE PROTEIN 2, MITOCHONDRIAL"/>
    <property type="match status" value="1"/>
</dbReference>
<dbReference type="Gene3D" id="3.30.479.30">
    <property type="entry name" value="Band 7 domain"/>
    <property type="match status" value="1"/>
</dbReference>
<gene>
    <name evidence="9" type="ORF">SAMN04488540_101212</name>
</gene>
<keyword evidence="9" id="KW-0378">Hydrolase</keyword>
<keyword evidence="6 7" id="KW-0472">Membrane</keyword>
<evidence type="ECO:0000256" key="3">
    <source>
        <dbReference type="ARBA" id="ARBA00017055"/>
    </source>
</evidence>
<dbReference type="Pfam" id="PF01145">
    <property type="entry name" value="Band_7"/>
    <property type="match status" value="1"/>
</dbReference>
<dbReference type="GO" id="GO:0098552">
    <property type="term" value="C:side of membrane"/>
    <property type="evidence" value="ECO:0007669"/>
    <property type="project" value="UniProtKB-ARBA"/>
</dbReference>
<dbReference type="InterPro" id="IPR001107">
    <property type="entry name" value="Band_7"/>
</dbReference>
<dbReference type="PROSITE" id="PS01270">
    <property type="entry name" value="BAND_7"/>
    <property type="match status" value="1"/>
</dbReference>